<feature type="chain" id="PRO_5009311125" evidence="1">
    <location>
        <begin position="22"/>
        <end position="91"/>
    </location>
</feature>
<feature type="signal peptide" evidence="1">
    <location>
        <begin position="1"/>
        <end position="21"/>
    </location>
</feature>
<dbReference type="Proteomes" id="UP000095283">
    <property type="component" value="Unplaced"/>
</dbReference>
<name>A0A1I7XA80_HETBA</name>
<sequence>MLWRVDATAPCLLLVVVLVSASVVDEQGVLRFGKRAVEIERNEPGKIIYISLCYANMSDWQEYSDLINVICQEYFGLEKEKCLEYLGRFLK</sequence>
<accession>A0A1I7XA80</accession>
<dbReference type="AlphaFoldDB" id="A0A1I7XA80"/>
<keyword evidence="1" id="KW-0732">Signal</keyword>
<organism evidence="2 3">
    <name type="scientific">Heterorhabditis bacteriophora</name>
    <name type="common">Entomopathogenic nematode worm</name>
    <dbReference type="NCBI Taxonomy" id="37862"/>
    <lineage>
        <taxon>Eukaryota</taxon>
        <taxon>Metazoa</taxon>
        <taxon>Ecdysozoa</taxon>
        <taxon>Nematoda</taxon>
        <taxon>Chromadorea</taxon>
        <taxon>Rhabditida</taxon>
        <taxon>Rhabditina</taxon>
        <taxon>Rhabditomorpha</taxon>
        <taxon>Strongyloidea</taxon>
        <taxon>Heterorhabditidae</taxon>
        <taxon>Heterorhabditis</taxon>
    </lineage>
</organism>
<evidence type="ECO:0000313" key="2">
    <source>
        <dbReference type="Proteomes" id="UP000095283"/>
    </source>
</evidence>
<evidence type="ECO:0000256" key="1">
    <source>
        <dbReference type="SAM" id="SignalP"/>
    </source>
</evidence>
<keyword evidence="2" id="KW-1185">Reference proteome</keyword>
<dbReference type="WBParaSite" id="Hba_14269">
    <property type="protein sequence ID" value="Hba_14269"/>
    <property type="gene ID" value="Hba_14269"/>
</dbReference>
<protein>
    <submittedName>
        <fullName evidence="3">Secreted protein</fullName>
    </submittedName>
</protein>
<evidence type="ECO:0000313" key="3">
    <source>
        <dbReference type="WBParaSite" id="Hba_14269"/>
    </source>
</evidence>
<proteinExistence type="predicted"/>
<reference evidence="3" key="1">
    <citation type="submission" date="2016-11" db="UniProtKB">
        <authorList>
            <consortium name="WormBaseParasite"/>
        </authorList>
    </citation>
    <scope>IDENTIFICATION</scope>
</reference>